<name>A0A136IMM3_9PEZI</name>
<feature type="transmembrane region" description="Helical" evidence="6">
    <location>
        <begin position="464"/>
        <end position="484"/>
    </location>
</feature>
<feature type="transmembrane region" description="Helical" evidence="6">
    <location>
        <begin position="534"/>
        <end position="551"/>
    </location>
</feature>
<evidence type="ECO:0000313" key="8">
    <source>
        <dbReference type="EMBL" id="KXJ86048.1"/>
    </source>
</evidence>
<dbReference type="PANTHER" id="PTHR23502">
    <property type="entry name" value="MAJOR FACILITATOR SUPERFAMILY"/>
    <property type="match status" value="1"/>
</dbReference>
<dbReference type="Proteomes" id="UP000070501">
    <property type="component" value="Unassembled WGS sequence"/>
</dbReference>
<dbReference type="EMBL" id="KQ964271">
    <property type="protein sequence ID" value="KXJ86048.1"/>
    <property type="molecule type" value="Genomic_DNA"/>
</dbReference>
<feature type="transmembrane region" description="Helical" evidence="6">
    <location>
        <begin position="490"/>
        <end position="513"/>
    </location>
</feature>
<feature type="compositionally biased region" description="Low complexity" evidence="5">
    <location>
        <begin position="117"/>
        <end position="138"/>
    </location>
</feature>
<evidence type="ECO:0000256" key="3">
    <source>
        <dbReference type="ARBA" id="ARBA00022989"/>
    </source>
</evidence>
<feature type="transmembrane region" description="Helical" evidence="6">
    <location>
        <begin position="557"/>
        <end position="578"/>
    </location>
</feature>
<dbReference type="InterPro" id="IPR020846">
    <property type="entry name" value="MFS_dom"/>
</dbReference>
<feature type="compositionally biased region" description="Basic and acidic residues" evidence="5">
    <location>
        <begin position="41"/>
        <end position="53"/>
    </location>
</feature>
<evidence type="ECO:0000256" key="5">
    <source>
        <dbReference type="SAM" id="MobiDB-lite"/>
    </source>
</evidence>
<feature type="transmembrane region" description="Helical" evidence="6">
    <location>
        <begin position="292"/>
        <end position="316"/>
    </location>
</feature>
<evidence type="ECO:0000313" key="9">
    <source>
        <dbReference type="Proteomes" id="UP000070501"/>
    </source>
</evidence>
<accession>A0A136IMM3</accession>
<keyword evidence="2 6" id="KW-0812">Transmembrane</keyword>
<feature type="compositionally biased region" description="Basic and acidic residues" evidence="5">
    <location>
        <begin position="1"/>
        <end position="11"/>
    </location>
</feature>
<dbReference type="GO" id="GO:0022857">
    <property type="term" value="F:transmembrane transporter activity"/>
    <property type="evidence" value="ECO:0007669"/>
    <property type="project" value="InterPro"/>
</dbReference>
<protein>
    <submittedName>
        <fullName evidence="8">Major facilitator superfamily domain-containing protein</fullName>
    </submittedName>
</protein>
<organism evidence="8 9">
    <name type="scientific">Microdochium bolleyi</name>
    <dbReference type="NCBI Taxonomy" id="196109"/>
    <lineage>
        <taxon>Eukaryota</taxon>
        <taxon>Fungi</taxon>
        <taxon>Dikarya</taxon>
        <taxon>Ascomycota</taxon>
        <taxon>Pezizomycotina</taxon>
        <taxon>Sordariomycetes</taxon>
        <taxon>Xylariomycetidae</taxon>
        <taxon>Xylariales</taxon>
        <taxon>Microdochiaceae</taxon>
        <taxon>Microdochium</taxon>
    </lineage>
</organism>
<dbReference type="SUPFAM" id="SSF103473">
    <property type="entry name" value="MFS general substrate transporter"/>
    <property type="match status" value="1"/>
</dbReference>
<gene>
    <name evidence="8" type="ORF">Micbo1qcDRAFT_198544</name>
</gene>
<feature type="transmembrane region" description="Helical" evidence="6">
    <location>
        <begin position="384"/>
        <end position="402"/>
    </location>
</feature>
<evidence type="ECO:0000256" key="4">
    <source>
        <dbReference type="ARBA" id="ARBA00023136"/>
    </source>
</evidence>
<dbReference type="AlphaFoldDB" id="A0A136IMM3"/>
<evidence type="ECO:0000256" key="2">
    <source>
        <dbReference type="ARBA" id="ARBA00022692"/>
    </source>
</evidence>
<feature type="transmembrane region" description="Helical" evidence="6">
    <location>
        <begin position="233"/>
        <end position="252"/>
    </location>
</feature>
<feature type="transmembrane region" description="Helical" evidence="6">
    <location>
        <begin position="258"/>
        <end position="280"/>
    </location>
</feature>
<evidence type="ECO:0000256" key="6">
    <source>
        <dbReference type="SAM" id="Phobius"/>
    </source>
</evidence>
<proteinExistence type="predicted"/>
<dbReference type="PROSITE" id="PS50850">
    <property type="entry name" value="MFS"/>
    <property type="match status" value="1"/>
</dbReference>
<dbReference type="GO" id="GO:0005886">
    <property type="term" value="C:plasma membrane"/>
    <property type="evidence" value="ECO:0007669"/>
    <property type="project" value="TreeGrafter"/>
</dbReference>
<keyword evidence="3 6" id="KW-1133">Transmembrane helix</keyword>
<dbReference type="InterPro" id="IPR011701">
    <property type="entry name" value="MFS"/>
</dbReference>
<dbReference type="PANTHER" id="PTHR23502:SF64">
    <property type="entry name" value="TRANSPORTER, PUTATIVE (AFU_ORTHOLOGUE AFUA_3G11760)-RELATED"/>
    <property type="match status" value="1"/>
</dbReference>
<evidence type="ECO:0000256" key="1">
    <source>
        <dbReference type="ARBA" id="ARBA00004141"/>
    </source>
</evidence>
<feature type="transmembrane region" description="Helical" evidence="6">
    <location>
        <begin position="422"/>
        <end position="443"/>
    </location>
</feature>
<keyword evidence="4 6" id="KW-0472">Membrane</keyword>
<evidence type="ECO:0000259" key="7">
    <source>
        <dbReference type="PROSITE" id="PS50850"/>
    </source>
</evidence>
<dbReference type="Gene3D" id="1.20.1250.20">
    <property type="entry name" value="MFS general substrate transporter like domains"/>
    <property type="match status" value="1"/>
</dbReference>
<dbReference type="Pfam" id="PF07690">
    <property type="entry name" value="MFS_1"/>
    <property type="match status" value="1"/>
</dbReference>
<feature type="transmembrane region" description="Helical" evidence="6">
    <location>
        <begin position="322"/>
        <end position="342"/>
    </location>
</feature>
<feature type="domain" description="Major facilitator superfamily (MFS) profile" evidence="7">
    <location>
        <begin position="168"/>
        <end position="582"/>
    </location>
</feature>
<dbReference type="InParanoid" id="A0A136IMM3"/>
<feature type="region of interest" description="Disordered" evidence="5">
    <location>
        <begin position="1"/>
        <end position="138"/>
    </location>
</feature>
<comment type="subcellular location">
    <subcellularLocation>
        <location evidence="1">Membrane</location>
        <topology evidence="1">Multi-pass membrane protein</topology>
    </subcellularLocation>
</comment>
<dbReference type="InterPro" id="IPR036259">
    <property type="entry name" value="MFS_trans_sf"/>
</dbReference>
<dbReference type="OrthoDB" id="3066029at2759"/>
<sequence>MPAEKQSRDRSSSSSTDYTAVTGSHPDKDHANDEMSNAVGQDKDLEAGRDSRAGRNNAPPMPTGLASHDGLEMLSREPTRGSRRGSLDETDADTGDRRQSRPHSTTTSEVDHTEIRPAPASRTQSRASTSRNSTSAAAASAPLAQITSVIEIPDSFYDTLSKRRKIMLVCFCSFAAFLSPISSTANLSATPEIAHEFTTTGSVINLSNALYLLFMGISPMFVGPLSQVFGRRAVNIVASWGFLAASIGSALSPNITCFFVMRVITAVFGTAFILAGNAVVSDIYRPVERGTATGFLLIGMLVGPAFGPFIGGVIVTYTSWRVIFWVQTGLAVLALLGSYLILPETIYHKRWDDLAGFSGTQRARALGHMVNPLRVIRLWRYPNVLLAGLASSSLLWNMYSLLAPVRYVLNPRYNLTTPMQGGLFYLAPGVGYLTGTFFGGRWSDFMVRRWIAKRGGERVAEDRLRAAVPGIVVVAACILVYGWTVEKEVGGIPLTVVVMFLQGVAQLQCFPSLNSYCLDVMPGRSAEVIGANYAMRYLAATVSIAVVLPAMERIGVGWFSTISAALMVAASFGTVYNVRYGREMRDKVDERKRVKLEMERERRRRKLEGGADAVVGPMETGNPSPINHPPPTITPTVTITAMADTTRPETPPPGTDISTVGKYPFFLYRKACVAAAARNYDEANDLSHWLLMQPDCSPRCEAGAHLILAHAPDYAEMQLEHAERGLKIYEAVEPQIPGENPRRENIVWSLQRARTIVNTARERLKEREKNPEHYTEEEVKAMDQAYLYDFWEQEADAAAETAKAFLYDEGVRYWLDRIQAAVAEGDRAMLWVRIANLEEQSQPSRAFHWNPSRVAAGRARCVWTAL</sequence>
<keyword evidence="9" id="KW-1185">Reference proteome</keyword>
<feature type="transmembrane region" description="Helical" evidence="6">
    <location>
        <begin position="166"/>
        <end position="189"/>
    </location>
</feature>
<reference evidence="9" key="1">
    <citation type="submission" date="2016-02" db="EMBL/GenBank/DDBJ databases">
        <title>Draft genome sequence of Microdochium bolleyi, a fungal endophyte of beachgrass.</title>
        <authorList>
            <consortium name="DOE Joint Genome Institute"/>
            <person name="David A.S."/>
            <person name="May G."/>
            <person name="Haridas S."/>
            <person name="Lim J."/>
            <person name="Wang M."/>
            <person name="Labutti K."/>
            <person name="Lipzen A."/>
            <person name="Barry K."/>
            <person name="Grigoriev I.V."/>
        </authorList>
    </citation>
    <scope>NUCLEOTIDE SEQUENCE [LARGE SCALE GENOMIC DNA]</scope>
    <source>
        <strain evidence="9">J235TASD1</strain>
    </source>
</reference>
<feature type="compositionally biased region" description="Basic and acidic residues" evidence="5">
    <location>
        <begin position="69"/>
        <end position="80"/>
    </location>
</feature>
<feature type="transmembrane region" description="Helical" evidence="6">
    <location>
        <begin position="209"/>
        <end position="226"/>
    </location>
</feature>